<comment type="pathway">
    <text evidence="3 15">Protein modification; protein ubiquitination.</text>
</comment>
<dbReference type="InterPro" id="IPR054476">
    <property type="entry name" value="Ltn1_N"/>
</dbReference>
<evidence type="ECO:0000256" key="13">
    <source>
        <dbReference type="ARBA" id="ARBA00022833"/>
    </source>
</evidence>
<dbReference type="EC" id="2.3.2.27" evidence="5 15"/>
<sequence>MGREKGEAAANRSKSRASSSSLAASLVSSSSAAVTVGFGGYIGSSRFDTDNTTAFLDIDGEVAQQLKRIGRKDPTTKLKALQTLSALFKEKSGKELVLIIPQWGYEYKKLLLDYNREVRRATNETMTNLVTAVGRDLAPYLKSLMGPWWFSQFDSVPEVSLAAKRSLEAAFPAQEKRLDALILCTSEIFMYLEENLKHTPQSMSSDKVTALDELEEMHQQVISSSLLALATLLDVLVCMQSERPGFENITSEPKHASKARETAISFGEKLFSTQKYFLDFLKSKTPAIRSATYSALKSFIKNIPDAFNEGNMKPLAAAILGAFQEKDPTCHSSMWDAMLLFLKRFPDSWTAFNVQKTAINRLWHFLRNGCFGSQQVSYPALVILLDILPPKAISGEKFFIDFFQNLWDGRNPSNATNPDRLAFFYALKECFLWGLCNASRICDDSDSTHHFQVSLVDNILVKLLWQEYLFSVSLKNQYGVISEAPGNSLEHGYLPFHHKAVEPLKIKYSRSYFQELGKCIVEILSGVYLLEHDLLSTFSVVFKENCLRMFQPMGNTESTTENVEQVIKFLSLLEKHSVRKGENWPLVDIVGPMLAKSFPLIRSLDTPDGVRLLSVAVSLFGPQKIVQELHIYNEANSSYPDHKDKELRPELFMQVFEGTFVPWCLLEYNSSTSARLDLLLALLNDEYFSAQWQMILSYAINQEKSQSEPGPQDVHYLDLLAMLLEKARNEIAKRKMNNDFIHQFWSTPEEWQHELLESAAVAVACSPSPHVTSAQFLCAVLGGSSKDNCISFASKNAMILIFTKVFKKLVAFGLESFFSVVRDSCALLVGGSTTFNVENESSINKIETAQFALKVLGGSFFCLNTVSNEIELVSGILTLVFIIGWENSLDTLEEDVLNDESKEKIKGRLRFDESLNGFCSKMNDEFWKSLGIDNRKRLGSNLVHFIRSVIFKEDKLGANKITALCFSWVLEVLECLCHDHYEEQNLLDQLLSKNDTWPVWIIPDFSTPKGLVSLNAGAVSVDIYATGNLKFVSLVDKLILKIGINRVIAGYVENTLSPPLNETTKEEITSRAWLAAEILCTWKWPGGSAVASFLPLLSAGCRSGNYPLQESLLDSIFNILLDGALVHGESGTHSSFNLWPAFGDELEKVEEPFLRALLSLLVNMFKENLWEGDKAIRLFDLLTHKLFIGEAVNQNCLKILPAIVSVLVRPLCLRSIESEESSSDYQVASLGEKRMQDTVKEWLRRILSFPPLVTWQAGQGSCVTVGTEPTLILATDGHSPFLLDDMEEWFQLVIVCYPLSAMNDTKSLKLVREISPEERILILDVFRKQRLGVSALVASNQLPLFRILLSKLMVLSVGYCWTEFTEEDWEFFFSNLRSWIQSAVVIMEEVTENVNDLITNSSTSENFDVLKNLEKIVLIPDPYPITVAINALASFSLFCAILELQQPADDTPLITERWDSTRDRILEGILRLFFCTGIAESIASSYSVEAASIVAATRFNNPYFWELVASNVVKSSQHARDRAVKSVEFWGLSKGPISSLYAILFSSTPFPPLQFATYVILSTAPISQLAILEEDATCSLDGETSGDRNSGDLELSSERNIHLKEELSLMIEKLPDEAFEVDLISQERVNVFLAWSLLLSHLWSLSSSSSAREQLVQYVQDSANSLILDCLFQHIPLELCLAHNLKKKDLELPADISEAASAVKTAITTGSLLFSIETLWPIEPKKMTSLAGTLFGLMLRILPAYVRGWFTDLRDRTTSSLIESFTRTWCSPPLIVNELSQIKKANFADENFSVSVSKSANEVVATYMKDETGMDLVIRLPPSYPLRPVDVECMRSLGISEVKQRKWLMSMMLFVRNQNGALAEAIQTWKSNFDKEFEGVEECPICYSVIHTTNHSLPRLACRTCKHKFHSACLYKWFSTSHKSSCPLCQSPF</sequence>
<keyword evidence="9 15" id="KW-0479">Metal-binding</keyword>
<dbReference type="InterPro" id="IPR039804">
    <property type="entry name" value="RING-CH-C4HC3_LTN1"/>
</dbReference>
<evidence type="ECO:0000256" key="6">
    <source>
        <dbReference type="ARBA" id="ARBA00017157"/>
    </source>
</evidence>
<dbReference type="CDD" id="cd16491">
    <property type="entry name" value="RING-CH-C4HC3_LTN1"/>
    <property type="match status" value="1"/>
</dbReference>
<dbReference type="SMART" id="SM00744">
    <property type="entry name" value="RINGv"/>
    <property type="match status" value="1"/>
</dbReference>
<dbReference type="GO" id="GO:0043023">
    <property type="term" value="F:ribosomal large subunit binding"/>
    <property type="evidence" value="ECO:0007669"/>
    <property type="project" value="TreeGrafter"/>
</dbReference>
<comment type="function">
    <text evidence="15">E3 ubiquitin-protein ligase. Component of the ribosome quality control complex (RQC), a ribosome-associated complex that mediates ubiquitination and extraction of incompletely synthesized nascent chains for proteasomal degradation.</text>
</comment>
<keyword evidence="7" id="KW-0963">Cytoplasm</keyword>
<comment type="subunit">
    <text evidence="15">Component of the ribosome quality control complex (RQC).</text>
</comment>
<evidence type="ECO:0000313" key="17">
    <source>
        <dbReference type="EMBL" id="KAB5512887.1"/>
    </source>
</evidence>
<protein>
    <recommendedName>
        <fullName evidence="6 15">E3 ubiquitin-protein ligase listerin</fullName>
        <ecNumber evidence="5 15">2.3.2.27</ecNumber>
    </recommendedName>
    <alternativeName>
        <fullName evidence="15">RING-type E3 ubiquitin transferase listerin</fullName>
    </alternativeName>
</protein>
<keyword evidence="10" id="KW-0677">Repeat</keyword>
<evidence type="ECO:0000256" key="14">
    <source>
        <dbReference type="PROSITE-ProRule" id="PRU00175"/>
    </source>
</evidence>
<dbReference type="EMBL" id="VDCV01000019">
    <property type="protein sequence ID" value="KAB5512887.1"/>
    <property type="molecule type" value="Genomic_DNA"/>
</dbReference>
<evidence type="ECO:0000256" key="10">
    <source>
        <dbReference type="ARBA" id="ARBA00022737"/>
    </source>
</evidence>
<evidence type="ECO:0000256" key="12">
    <source>
        <dbReference type="ARBA" id="ARBA00022786"/>
    </source>
</evidence>
<dbReference type="GO" id="GO:0008270">
    <property type="term" value="F:zinc ion binding"/>
    <property type="evidence" value="ECO:0007669"/>
    <property type="project" value="UniProtKB-KW"/>
</dbReference>
<keyword evidence="13 15" id="KW-0862">Zinc</keyword>
<keyword evidence="18" id="KW-1185">Reference proteome</keyword>
<dbReference type="UniPathway" id="UPA00143"/>
<organism evidence="17 18">
    <name type="scientific">Salix brachista</name>
    <dbReference type="NCBI Taxonomy" id="2182728"/>
    <lineage>
        <taxon>Eukaryota</taxon>
        <taxon>Viridiplantae</taxon>
        <taxon>Streptophyta</taxon>
        <taxon>Embryophyta</taxon>
        <taxon>Tracheophyta</taxon>
        <taxon>Spermatophyta</taxon>
        <taxon>Magnoliopsida</taxon>
        <taxon>eudicotyledons</taxon>
        <taxon>Gunneridae</taxon>
        <taxon>Pentapetalae</taxon>
        <taxon>rosids</taxon>
        <taxon>fabids</taxon>
        <taxon>Malpighiales</taxon>
        <taxon>Salicaceae</taxon>
        <taxon>Saliceae</taxon>
        <taxon>Salix</taxon>
    </lineage>
</organism>
<dbReference type="GO" id="GO:0016567">
    <property type="term" value="P:protein ubiquitination"/>
    <property type="evidence" value="ECO:0007669"/>
    <property type="project" value="UniProtKB-UniPathway"/>
</dbReference>
<keyword evidence="11 14" id="KW-0863">Zinc-finger</keyword>
<comment type="caution">
    <text evidence="17">The sequence shown here is derived from an EMBL/GenBank/DDBJ whole genome shotgun (WGS) entry which is preliminary data.</text>
</comment>
<keyword evidence="12 15" id="KW-0833">Ubl conjugation pathway</keyword>
<dbReference type="GO" id="GO:1990116">
    <property type="term" value="P:ribosome-associated ubiquitin-dependent protein catabolic process"/>
    <property type="evidence" value="ECO:0007669"/>
    <property type="project" value="UniProtKB-UniRule"/>
</dbReference>
<comment type="similarity">
    <text evidence="4 15">Belongs to the LTN1 family.</text>
</comment>
<evidence type="ECO:0000256" key="3">
    <source>
        <dbReference type="ARBA" id="ARBA00004906"/>
    </source>
</evidence>
<dbReference type="InterPro" id="IPR054478">
    <property type="entry name" value="LTN1_UBC"/>
</dbReference>
<evidence type="ECO:0000256" key="7">
    <source>
        <dbReference type="ARBA" id="ARBA00022490"/>
    </source>
</evidence>
<dbReference type="SMART" id="SM00184">
    <property type="entry name" value="RING"/>
    <property type="match status" value="1"/>
</dbReference>
<dbReference type="SUPFAM" id="SSF48371">
    <property type="entry name" value="ARM repeat"/>
    <property type="match status" value="1"/>
</dbReference>
<evidence type="ECO:0000259" key="16">
    <source>
        <dbReference type="PROSITE" id="PS50089"/>
    </source>
</evidence>
<dbReference type="InterPro" id="IPR011016">
    <property type="entry name" value="Znf_RING-CH"/>
</dbReference>
<dbReference type="Pfam" id="PF22999">
    <property type="entry name" value="LTN1_E3_ligase_6th"/>
    <property type="match status" value="1"/>
</dbReference>
<comment type="subcellular location">
    <subcellularLocation>
        <location evidence="2">Cytoplasm</location>
        <location evidence="2">Cytosol</location>
    </subcellularLocation>
</comment>
<dbReference type="PROSITE" id="PS50089">
    <property type="entry name" value="ZF_RING_2"/>
    <property type="match status" value="1"/>
</dbReference>
<keyword evidence="8 15" id="KW-0808">Transferase</keyword>
<dbReference type="Gene3D" id="1.25.10.10">
    <property type="entry name" value="Leucine-rich Repeat Variant"/>
    <property type="match status" value="1"/>
</dbReference>
<name>A0A5N5JCJ1_9ROSI</name>
<evidence type="ECO:0000313" key="18">
    <source>
        <dbReference type="Proteomes" id="UP000326939"/>
    </source>
</evidence>
<dbReference type="InterPro" id="IPR013083">
    <property type="entry name" value="Znf_RING/FYVE/PHD"/>
</dbReference>
<dbReference type="GO" id="GO:0061630">
    <property type="term" value="F:ubiquitin protein ligase activity"/>
    <property type="evidence" value="ECO:0007669"/>
    <property type="project" value="UniProtKB-UniRule"/>
</dbReference>
<reference evidence="18" key="1">
    <citation type="journal article" date="2019" name="Gigascience">
        <title>De novo genome assembly of the endangered Acer yangbiense, a plant species with extremely small populations endemic to Yunnan Province, China.</title>
        <authorList>
            <person name="Yang J."/>
            <person name="Wariss H.M."/>
            <person name="Tao L."/>
            <person name="Zhang R."/>
            <person name="Yun Q."/>
            <person name="Hollingsworth P."/>
            <person name="Dao Z."/>
            <person name="Luo G."/>
            <person name="Guo H."/>
            <person name="Ma Y."/>
            <person name="Sun W."/>
        </authorList>
    </citation>
    <scope>NUCLEOTIDE SEQUENCE [LARGE SCALE GENOMIC DNA]</scope>
    <source>
        <strain evidence="18">cv. br00</strain>
    </source>
</reference>
<evidence type="ECO:0000256" key="5">
    <source>
        <dbReference type="ARBA" id="ARBA00012483"/>
    </source>
</evidence>
<dbReference type="InterPro" id="IPR001841">
    <property type="entry name" value="Znf_RING"/>
</dbReference>
<evidence type="ECO:0000256" key="15">
    <source>
        <dbReference type="RuleBase" id="RU367090"/>
    </source>
</evidence>
<dbReference type="PANTHER" id="PTHR12389">
    <property type="entry name" value="ZINC FINGER PROTEIN 294"/>
    <property type="match status" value="1"/>
</dbReference>
<dbReference type="Pfam" id="PF23009">
    <property type="entry name" value="UBC_like"/>
    <property type="match status" value="1"/>
</dbReference>
<proteinExistence type="inferred from homology"/>
<dbReference type="Gene3D" id="3.30.40.10">
    <property type="entry name" value="Zinc/RING finger domain, C3HC4 (zinc finger)"/>
    <property type="match status" value="1"/>
</dbReference>
<dbReference type="InterPro" id="IPR011989">
    <property type="entry name" value="ARM-like"/>
</dbReference>
<dbReference type="InterPro" id="IPR054477">
    <property type="entry name" value="LTN1_E3_ligase_6th"/>
</dbReference>
<gene>
    <name evidence="17" type="ORF">DKX38_029915</name>
</gene>
<dbReference type="Proteomes" id="UP000326939">
    <property type="component" value="Chromosome 19"/>
</dbReference>
<evidence type="ECO:0000256" key="8">
    <source>
        <dbReference type="ARBA" id="ARBA00022679"/>
    </source>
</evidence>
<comment type="catalytic activity">
    <reaction evidence="1 15">
        <text>S-ubiquitinyl-[E2 ubiquitin-conjugating enzyme]-L-cysteine + [acceptor protein]-L-lysine = [E2 ubiquitin-conjugating enzyme]-L-cysteine + N(6)-ubiquitinyl-[acceptor protein]-L-lysine.</text>
        <dbReference type="EC" id="2.3.2.27"/>
    </reaction>
</comment>
<dbReference type="InterPro" id="IPR016024">
    <property type="entry name" value="ARM-type_fold"/>
</dbReference>
<dbReference type="GO" id="GO:0005829">
    <property type="term" value="C:cytosol"/>
    <property type="evidence" value="ECO:0007669"/>
    <property type="project" value="UniProtKB-SubCell"/>
</dbReference>
<evidence type="ECO:0000256" key="4">
    <source>
        <dbReference type="ARBA" id="ARBA00007997"/>
    </source>
</evidence>
<dbReference type="GO" id="GO:1990112">
    <property type="term" value="C:RQC complex"/>
    <property type="evidence" value="ECO:0007669"/>
    <property type="project" value="UniProtKB-UniRule"/>
</dbReference>
<dbReference type="Pfam" id="PF22958">
    <property type="entry name" value="Ltn1_1st"/>
    <property type="match status" value="1"/>
</dbReference>
<evidence type="ECO:0000256" key="9">
    <source>
        <dbReference type="ARBA" id="ARBA00022723"/>
    </source>
</evidence>
<dbReference type="FunFam" id="3.30.40.10:FF:000038">
    <property type="entry name" value="E3 ubiquitin-protein ligase listerin"/>
    <property type="match status" value="1"/>
</dbReference>
<accession>A0A5N5JCJ1</accession>
<evidence type="ECO:0000256" key="2">
    <source>
        <dbReference type="ARBA" id="ARBA00004514"/>
    </source>
</evidence>
<dbReference type="InterPro" id="IPR039795">
    <property type="entry name" value="LTN1/Rkr1"/>
</dbReference>
<dbReference type="GO" id="GO:0072344">
    <property type="term" value="P:rescue of stalled ribosome"/>
    <property type="evidence" value="ECO:0007669"/>
    <property type="project" value="UniProtKB-UniRule"/>
</dbReference>
<evidence type="ECO:0000256" key="1">
    <source>
        <dbReference type="ARBA" id="ARBA00000900"/>
    </source>
</evidence>
<dbReference type="Pfam" id="PF13639">
    <property type="entry name" value="zf-RING_2"/>
    <property type="match status" value="1"/>
</dbReference>
<dbReference type="SUPFAM" id="SSF57850">
    <property type="entry name" value="RING/U-box"/>
    <property type="match status" value="1"/>
</dbReference>
<evidence type="ECO:0000256" key="11">
    <source>
        <dbReference type="ARBA" id="ARBA00022771"/>
    </source>
</evidence>
<feature type="domain" description="RING-type" evidence="16">
    <location>
        <begin position="1883"/>
        <end position="1930"/>
    </location>
</feature>
<dbReference type="PANTHER" id="PTHR12389:SF0">
    <property type="entry name" value="E3 UBIQUITIN-PROTEIN LIGASE LISTERIN"/>
    <property type="match status" value="1"/>
</dbReference>